<feature type="site" description="Important for enzyme activity" evidence="11 12">
    <location>
        <position position="175"/>
    </location>
</feature>
<feature type="active site" description="Nucleophile" evidence="10 12">
    <location>
        <position position="84"/>
    </location>
</feature>
<gene>
    <name evidence="16" type="ORF">NGATSA_3022800</name>
</gene>
<evidence type="ECO:0000256" key="5">
    <source>
        <dbReference type="ARBA" id="ARBA00022786"/>
    </source>
</evidence>
<dbReference type="Pfam" id="PF18031">
    <property type="entry name" value="UCH_C"/>
    <property type="match status" value="1"/>
</dbReference>
<dbReference type="PROSITE" id="PS52049">
    <property type="entry name" value="ULD"/>
    <property type="match status" value="1"/>
</dbReference>
<keyword evidence="14" id="KW-0175">Coiled coil</keyword>
<dbReference type="InterPro" id="IPR041507">
    <property type="entry name" value="UCH_C"/>
</dbReference>
<dbReference type="CDD" id="cd09617">
    <property type="entry name" value="Peptidase_C12_UCH37_BAP1"/>
    <property type="match status" value="1"/>
</dbReference>
<comment type="catalytic activity">
    <reaction evidence="1 9 12 13">
        <text>Thiol-dependent hydrolysis of ester, thioester, amide, peptide and isopeptide bonds formed by the C-terminal Gly of ubiquitin (a 76-residue protein attached to proteins as an intracellular targeting signal).</text>
        <dbReference type="EC" id="3.4.19.12"/>
    </reaction>
</comment>
<evidence type="ECO:0000256" key="10">
    <source>
        <dbReference type="PIRSR" id="PIRSR038120-1"/>
    </source>
</evidence>
<dbReference type="GO" id="GO:0005634">
    <property type="term" value="C:nucleus"/>
    <property type="evidence" value="ECO:0007669"/>
    <property type="project" value="UniProtKB-SubCell"/>
</dbReference>
<dbReference type="SUPFAM" id="SSF54001">
    <property type="entry name" value="Cysteine proteinases"/>
    <property type="match status" value="1"/>
</dbReference>
<dbReference type="InterPro" id="IPR036959">
    <property type="entry name" value="Peptidase_C12_UCH_sf"/>
</dbReference>
<keyword evidence="7 9" id="KW-0788">Thiol protease</keyword>
<dbReference type="InterPro" id="IPR001578">
    <property type="entry name" value="Peptidase_C12_UCH"/>
</dbReference>
<proteinExistence type="evidence at transcript level"/>
<evidence type="ECO:0000256" key="12">
    <source>
        <dbReference type="PROSITE-ProRule" id="PRU01393"/>
    </source>
</evidence>
<dbReference type="GO" id="GO:0004843">
    <property type="term" value="F:cysteine-type deubiquitinase activity"/>
    <property type="evidence" value="ECO:0007669"/>
    <property type="project" value="UniProtKB-UniRule"/>
</dbReference>
<keyword evidence="8" id="KW-0539">Nucleus</keyword>
<dbReference type="MEROPS" id="C12.005"/>
<organism evidence="16">
    <name type="scientific">Nannochloropsis gaditana (strain CCMP526)</name>
    <name type="common">Green microalga</name>
    <name type="synonym">Microchloropsis gaditana</name>
    <dbReference type="NCBI Taxonomy" id="1093141"/>
    <lineage>
        <taxon>Eukaryota</taxon>
        <taxon>Sar</taxon>
        <taxon>Stramenopiles</taxon>
        <taxon>Ochrophyta</taxon>
        <taxon>Eustigmatophyceae</taxon>
        <taxon>Eustigmatales</taxon>
        <taxon>Monodopsidaceae</taxon>
        <taxon>Nannochloropsis</taxon>
    </lineage>
</organism>
<evidence type="ECO:0000256" key="2">
    <source>
        <dbReference type="ARBA" id="ARBA00004123"/>
    </source>
</evidence>
<evidence type="ECO:0000256" key="6">
    <source>
        <dbReference type="ARBA" id="ARBA00022801"/>
    </source>
</evidence>
<feature type="active site" description="Proton donor" evidence="10 12">
    <location>
        <position position="160"/>
    </location>
</feature>
<dbReference type="Gene3D" id="1.20.58.860">
    <property type="match status" value="1"/>
</dbReference>
<evidence type="ECO:0000256" key="8">
    <source>
        <dbReference type="ARBA" id="ARBA00023242"/>
    </source>
</evidence>
<dbReference type="GO" id="GO:0006511">
    <property type="term" value="P:ubiquitin-dependent protein catabolic process"/>
    <property type="evidence" value="ECO:0007669"/>
    <property type="project" value="UniProtKB-UniRule"/>
</dbReference>
<dbReference type="FunFam" id="3.40.532.10:FF:000003">
    <property type="entry name" value="Ubiquitin carboxyl-terminal hydrolase"/>
    <property type="match status" value="1"/>
</dbReference>
<dbReference type="GO" id="GO:0016579">
    <property type="term" value="P:protein deubiquitination"/>
    <property type="evidence" value="ECO:0007669"/>
    <property type="project" value="InterPro"/>
</dbReference>
<dbReference type="PRINTS" id="PR00707">
    <property type="entry name" value="UBCTHYDRLASE"/>
</dbReference>
<sequence length="352" mass="39566">MAENWCTIESDPGVFTEVIENFGVEGVQVEEIYDLDPASFADLAPVYGLVFLFKWKQEEDPRPIMDAASEPDLFFATQVINNACATQALLSILMNIPSSQVNLGSTLQEFKSFSSQFPPDLKGLAISNSDTIRRVHNSFSRQEPFVIEESKATEKDDVFHFIAYVPFNGKVYELDGLKAGPILLGEGDDWLSVARPAVQARIERYASSEVRFNLMAVIKNRSQVAHENMGHHRQRVERIDSRLALLESSGSLPPVAPDESDPEFTLASTLEDLREQQVKEQSAIEGLQRLIEDEDRKFRTWREENVRRKHNYIPFVMSLLKVLAEKGMLKGMVEAAKKKAADAQAMGGNKVK</sequence>
<keyword evidence="5 9" id="KW-0833">Ubl conjugation pathway</keyword>
<evidence type="ECO:0000256" key="3">
    <source>
        <dbReference type="ARBA" id="ARBA00009326"/>
    </source>
</evidence>
<dbReference type="Gene3D" id="3.40.532.10">
    <property type="entry name" value="Peptidase C12, ubiquitin carboxyl-terminal hydrolase"/>
    <property type="match status" value="1"/>
</dbReference>
<feature type="coiled-coil region" evidence="14">
    <location>
        <begin position="270"/>
        <end position="304"/>
    </location>
</feature>
<feature type="site" description="Transition state stabilizer" evidence="12">
    <location>
        <position position="78"/>
    </location>
</feature>
<comment type="similarity">
    <text evidence="3 9 12 13">Belongs to the peptidase C12 family.</text>
</comment>
<dbReference type="EC" id="3.4.19.12" evidence="9 13"/>
<evidence type="ECO:0000259" key="15">
    <source>
        <dbReference type="PROSITE" id="PS52048"/>
    </source>
</evidence>
<name>I2CPD4_NANGC</name>
<dbReference type="InterPro" id="IPR038765">
    <property type="entry name" value="Papain-like_cys_pep_sf"/>
</dbReference>
<keyword evidence="4 9" id="KW-0645">Protease</keyword>
<dbReference type="InterPro" id="IPR017390">
    <property type="entry name" value="Ubiquitinyl_hydrolase_UCH37"/>
</dbReference>
<evidence type="ECO:0000313" key="16">
    <source>
        <dbReference type="EMBL" id="AFJ68767.1"/>
    </source>
</evidence>
<dbReference type="AlphaFoldDB" id="I2CPD4"/>
<keyword evidence="6 9" id="KW-0378">Hydrolase</keyword>
<reference evidence="16" key="2">
    <citation type="journal article" date="2012" name="Nat. Commun.">
        <title>Draft genome sequence and genetic transformation of the oleaginous alga Nannochloropis gaditana.</title>
        <authorList>
            <person name="Radakovits R."/>
            <person name="Jinkerson R.E."/>
            <person name="Fuerstenberg S.I."/>
            <person name="Tae H."/>
            <person name="Settlage R.E."/>
            <person name="Boore J.L."/>
            <person name="Posewitz M.C."/>
        </authorList>
    </citation>
    <scope>NUCLEOTIDE SEQUENCE</scope>
    <source>
        <strain evidence="16">CCMP526</strain>
    </source>
</reference>
<dbReference type="PROSITE" id="PS52048">
    <property type="entry name" value="UCH_DOMAIN"/>
    <property type="match status" value="1"/>
</dbReference>
<dbReference type="GO" id="GO:0005737">
    <property type="term" value="C:cytoplasm"/>
    <property type="evidence" value="ECO:0007669"/>
    <property type="project" value="TreeGrafter"/>
</dbReference>
<accession>I2CPD4</accession>
<feature type="domain" description="UCH catalytic" evidence="15">
    <location>
        <begin position="4"/>
        <end position="219"/>
    </location>
</feature>
<dbReference type="PIRSF" id="PIRSF038120">
    <property type="entry name" value="Ubiquitinyl_hydrolase_UCH37"/>
    <property type="match status" value="1"/>
</dbReference>
<comment type="subcellular location">
    <subcellularLocation>
        <location evidence="2">Nucleus</location>
    </subcellularLocation>
</comment>
<protein>
    <recommendedName>
        <fullName evidence="9 13">Ubiquitin carboxyl-terminal hydrolase</fullName>
        <ecNumber evidence="9 13">3.4.19.12</ecNumber>
    </recommendedName>
</protein>
<dbReference type="Pfam" id="PF01088">
    <property type="entry name" value="Peptidase_C12"/>
    <property type="match status" value="1"/>
</dbReference>
<evidence type="ECO:0000256" key="11">
    <source>
        <dbReference type="PIRSR" id="PIRSR038120-2"/>
    </source>
</evidence>
<evidence type="ECO:0000256" key="4">
    <source>
        <dbReference type="ARBA" id="ARBA00022670"/>
    </source>
</evidence>
<dbReference type="EMBL" id="JU966191">
    <property type="protein sequence ID" value="AFJ68767.1"/>
    <property type="molecule type" value="mRNA"/>
</dbReference>
<evidence type="ECO:0000256" key="9">
    <source>
        <dbReference type="PIRNR" id="PIRNR038120"/>
    </source>
</evidence>
<evidence type="ECO:0000256" key="14">
    <source>
        <dbReference type="SAM" id="Coils"/>
    </source>
</evidence>
<dbReference type="PANTHER" id="PTHR10589:SF16">
    <property type="entry name" value="UBIQUITIN CARBOXYL-TERMINAL HYDROLASE ISOZYME L5"/>
    <property type="match status" value="1"/>
</dbReference>
<evidence type="ECO:0000256" key="7">
    <source>
        <dbReference type="ARBA" id="ARBA00022807"/>
    </source>
</evidence>
<evidence type="ECO:0000256" key="13">
    <source>
        <dbReference type="RuleBase" id="RU361215"/>
    </source>
</evidence>
<reference evidence="16" key="1">
    <citation type="journal article" date="2012" name="Bioengineered">
        <title>Additional insights into the genome of the oleaginous model alga Nannochloropsis gaditana.</title>
        <authorList>
            <person name="Jinkerson R.E."/>
            <person name="Radakovits R."/>
            <person name="Posewitz M.C."/>
        </authorList>
    </citation>
    <scope>NUCLEOTIDE SEQUENCE</scope>
    <source>
        <strain evidence="16">CCMP526</strain>
    </source>
</reference>
<evidence type="ECO:0000256" key="1">
    <source>
        <dbReference type="ARBA" id="ARBA00000707"/>
    </source>
</evidence>
<dbReference type="PANTHER" id="PTHR10589">
    <property type="entry name" value="UBIQUITIN CARBOXYL-TERMINAL HYDROLASE"/>
    <property type="match status" value="1"/>
</dbReference>